<dbReference type="KEGG" id="vna:PN96_21700"/>
<organism evidence="2 3">
    <name type="scientific">Vibrio natriegens NBRC 15636 = ATCC 14048 = DSM 759</name>
    <dbReference type="NCBI Taxonomy" id="1219067"/>
    <lineage>
        <taxon>Bacteria</taxon>
        <taxon>Pseudomonadati</taxon>
        <taxon>Pseudomonadota</taxon>
        <taxon>Gammaproteobacteria</taxon>
        <taxon>Vibrionales</taxon>
        <taxon>Vibrionaceae</taxon>
        <taxon>Vibrio</taxon>
    </lineage>
</organism>
<dbReference type="GeneID" id="70915460"/>
<reference evidence="2 3" key="1">
    <citation type="submission" date="2016-07" db="EMBL/GenBank/DDBJ databases">
        <title>Developing Vibrio natriegens as a novel, fast-growing host for biotechnology.</title>
        <authorList>
            <person name="Weinstock M.T."/>
            <person name="Hesek E.D."/>
            <person name="Wilson C.M."/>
            <person name="Gibson D.G."/>
        </authorList>
    </citation>
    <scope>NUCLEOTIDE SEQUENCE [LARGE SCALE GENOMIC DNA]</scope>
    <source>
        <strain evidence="2 3">ATCC 14048</strain>
    </source>
</reference>
<proteinExistence type="predicted"/>
<sequence length="133" mass="15308">MDNMDVTTPNSLKGKPKAEVLSSWEMRITPDRDSTVNRFNAFINRILSVENIVSTTVLVALLLFPFFDIFLSSVFEEKVSGLLGFHFMLIPIEIICLSSSIYFLIYTSKSRTKVTLFYGLDVLEKNWHRAEYN</sequence>
<keyword evidence="1" id="KW-1133">Transmembrane helix</keyword>
<evidence type="ECO:0000313" key="3">
    <source>
        <dbReference type="Proteomes" id="UP000092741"/>
    </source>
</evidence>
<accession>A0AAN1CX62</accession>
<feature type="transmembrane region" description="Helical" evidence="1">
    <location>
        <begin position="52"/>
        <end position="71"/>
    </location>
</feature>
<evidence type="ECO:0000313" key="2">
    <source>
        <dbReference type="EMBL" id="ANQ14482.1"/>
    </source>
</evidence>
<dbReference type="Proteomes" id="UP000092741">
    <property type="component" value="Chromosome 2"/>
</dbReference>
<name>A0AAN1CX62_VIBNA</name>
<dbReference type="RefSeq" id="WP_020336059.1">
    <property type="nucleotide sequence ID" value="NZ_ATFJ01000039.1"/>
</dbReference>
<keyword evidence="1" id="KW-0472">Membrane</keyword>
<dbReference type="AlphaFoldDB" id="A0AAN1CX62"/>
<dbReference type="EMBL" id="CP016346">
    <property type="protein sequence ID" value="ANQ14482.1"/>
    <property type="molecule type" value="Genomic_DNA"/>
</dbReference>
<protein>
    <submittedName>
        <fullName evidence="2">Uncharacterized protein</fullName>
    </submittedName>
</protein>
<evidence type="ECO:0000256" key="1">
    <source>
        <dbReference type="SAM" id="Phobius"/>
    </source>
</evidence>
<gene>
    <name evidence="2" type="ORF">BA890_17195</name>
</gene>
<feature type="transmembrane region" description="Helical" evidence="1">
    <location>
        <begin position="83"/>
        <end position="105"/>
    </location>
</feature>
<keyword evidence="3" id="KW-1185">Reference proteome</keyword>
<keyword evidence="1" id="KW-0812">Transmembrane</keyword>